<feature type="domain" description="Transposase IS204/IS1001/IS1096/IS1165 zinc-finger" evidence="1">
    <location>
        <begin position="11"/>
        <end position="54"/>
    </location>
</feature>
<gene>
    <name evidence="2" type="ORF">ACFO8L_27615</name>
</gene>
<reference evidence="3" key="1">
    <citation type="journal article" date="2019" name="Int. J. Syst. Evol. Microbiol.">
        <title>The Global Catalogue of Microorganisms (GCM) 10K type strain sequencing project: providing services to taxonomists for standard genome sequencing and annotation.</title>
        <authorList>
            <consortium name="The Broad Institute Genomics Platform"/>
            <consortium name="The Broad Institute Genome Sequencing Center for Infectious Disease"/>
            <person name="Wu L."/>
            <person name="Ma J."/>
        </authorList>
    </citation>
    <scope>NUCLEOTIDE SEQUENCE [LARGE SCALE GENOMIC DNA]</scope>
    <source>
        <strain evidence="3">CCUG 49560</strain>
    </source>
</reference>
<evidence type="ECO:0000313" key="2">
    <source>
        <dbReference type="EMBL" id="MFC4589887.1"/>
    </source>
</evidence>
<comment type="caution">
    <text evidence="2">The sequence shown here is derived from an EMBL/GenBank/DDBJ whole genome shotgun (WGS) entry which is preliminary data.</text>
</comment>
<dbReference type="RefSeq" id="WP_380707767.1">
    <property type="nucleotide sequence ID" value="NZ_JBHSFN010000019.1"/>
</dbReference>
<dbReference type="PANTHER" id="PTHR33498">
    <property type="entry name" value="TRANSPOSASE FOR INSERTION SEQUENCE ELEMENT IS1557"/>
    <property type="match status" value="1"/>
</dbReference>
<dbReference type="EMBL" id="JBHSFN010000019">
    <property type="protein sequence ID" value="MFC4589887.1"/>
    <property type="molecule type" value="Genomic_DNA"/>
</dbReference>
<evidence type="ECO:0000313" key="3">
    <source>
        <dbReference type="Proteomes" id="UP001595891"/>
    </source>
</evidence>
<dbReference type="Pfam" id="PF14690">
    <property type="entry name" value="Zn_ribbon_ISL3"/>
    <property type="match status" value="1"/>
</dbReference>
<evidence type="ECO:0000259" key="1">
    <source>
        <dbReference type="Pfam" id="PF14690"/>
    </source>
</evidence>
<dbReference type="InterPro" id="IPR047951">
    <property type="entry name" value="Transpos_ISL3"/>
</dbReference>
<dbReference type="InterPro" id="IPR029261">
    <property type="entry name" value="Transposase_Znf"/>
</dbReference>
<name>A0ABV9EKA0_9ACTN</name>
<keyword evidence="3" id="KW-1185">Reference proteome</keyword>
<protein>
    <submittedName>
        <fullName evidence="2">Transposase family protein</fullName>
    </submittedName>
</protein>
<sequence length="72" mass="7917">MVQARVTGSAANCPACGVASHRVHSRYVRRLAEAAIGGRPTVPKLRVQRFRCSTTECPRATFTEQVEGLTFR</sequence>
<organism evidence="2 3">
    <name type="scientific">Sphaerisporangium corydalis</name>
    <dbReference type="NCBI Taxonomy" id="1441875"/>
    <lineage>
        <taxon>Bacteria</taxon>
        <taxon>Bacillati</taxon>
        <taxon>Actinomycetota</taxon>
        <taxon>Actinomycetes</taxon>
        <taxon>Streptosporangiales</taxon>
        <taxon>Streptosporangiaceae</taxon>
        <taxon>Sphaerisporangium</taxon>
    </lineage>
</organism>
<dbReference type="Proteomes" id="UP001595891">
    <property type="component" value="Unassembled WGS sequence"/>
</dbReference>
<dbReference type="PANTHER" id="PTHR33498:SF1">
    <property type="entry name" value="TRANSPOSASE FOR INSERTION SEQUENCE ELEMENT IS1557"/>
    <property type="match status" value="1"/>
</dbReference>
<accession>A0ABV9EKA0</accession>
<proteinExistence type="predicted"/>